<keyword evidence="3" id="KW-1185">Reference proteome</keyword>
<dbReference type="Pfam" id="PF13384">
    <property type="entry name" value="HTH_23"/>
    <property type="match status" value="1"/>
</dbReference>
<organism evidence="2 3">
    <name type="scientific">Leucobacter coleopterorum</name>
    <dbReference type="NCBI Taxonomy" id="2714933"/>
    <lineage>
        <taxon>Bacteria</taxon>
        <taxon>Bacillati</taxon>
        <taxon>Actinomycetota</taxon>
        <taxon>Actinomycetes</taxon>
        <taxon>Micrococcales</taxon>
        <taxon>Microbacteriaceae</taxon>
        <taxon>Leucobacter</taxon>
    </lineage>
</organism>
<gene>
    <name evidence="2" type="ORF">G7066_08835</name>
</gene>
<protein>
    <submittedName>
        <fullName evidence="2">Helix-turn-helix domain-containing protein</fullName>
    </submittedName>
</protein>
<evidence type="ECO:0000313" key="3">
    <source>
        <dbReference type="Proteomes" id="UP000503441"/>
    </source>
</evidence>
<reference evidence="2 3" key="1">
    <citation type="submission" date="2020-03" db="EMBL/GenBank/DDBJ databases">
        <title>Leucobacter sp. nov., isolated from beetles.</title>
        <authorList>
            <person name="Hyun D.-W."/>
            <person name="Bae J.-W."/>
        </authorList>
    </citation>
    <scope>NUCLEOTIDE SEQUENCE [LARGE SCALE GENOMIC DNA]</scope>
    <source>
        <strain evidence="2 3">HDW9A</strain>
    </source>
</reference>
<feature type="compositionally biased region" description="Polar residues" evidence="1">
    <location>
        <begin position="11"/>
        <end position="24"/>
    </location>
</feature>
<feature type="region of interest" description="Disordered" evidence="1">
    <location>
        <begin position="1"/>
        <end position="27"/>
    </location>
</feature>
<evidence type="ECO:0000256" key="1">
    <source>
        <dbReference type="SAM" id="MobiDB-lite"/>
    </source>
</evidence>
<dbReference type="SUPFAM" id="SSF46689">
    <property type="entry name" value="Homeodomain-like"/>
    <property type="match status" value="1"/>
</dbReference>
<accession>A0ABX6JZJ8</accession>
<evidence type="ECO:0000313" key="2">
    <source>
        <dbReference type="EMBL" id="QIM19752.1"/>
    </source>
</evidence>
<dbReference type="InterPro" id="IPR009057">
    <property type="entry name" value="Homeodomain-like_sf"/>
</dbReference>
<dbReference type="EMBL" id="CP049933">
    <property type="protein sequence ID" value="QIM19752.1"/>
    <property type="molecule type" value="Genomic_DNA"/>
</dbReference>
<name>A0ABX6JZJ8_9MICO</name>
<proteinExistence type="predicted"/>
<sequence length="69" mass="7544">MSHPPLEETAPTGTSPSLPESSTADPAVRREIATQLRLEGLNNAQIARLLGVNRSTVGRWELTEQEHIL</sequence>
<dbReference type="Proteomes" id="UP000503441">
    <property type="component" value="Chromosome"/>
</dbReference>